<dbReference type="Gene3D" id="3.40.50.1820">
    <property type="entry name" value="alpha/beta hydrolase"/>
    <property type="match status" value="1"/>
</dbReference>
<organism evidence="1 2">
    <name type="scientific">Mesorhizobium australafricanum</name>
    <dbReference type="NCBI Taxonomy" id="3072311"/>
    <lineage>
        <taxon>Bacteria</taxon>
        <taxon>Pseudomonadati</taxon>
        <taxon>Pseudomonadota</taxon>
        <taxon>Alphaproteobacteria</taxon>
        <taxon>Hyphomicrobiales</taxon>
        <taxon>Phyllobacteriaceae</taxon>
        <taxon>Mesorhizobium</taxon>
    </lineage>
</organism>
<dbReference type="PIRSF" id="PIRSF033909">
    <property type="entry name" value="UCP033909"/>
    <property type="match status" value="1"/>
</dbReference>
<dbReference type="InterPro" id="IPR010297">
    <property type="entry name" value="DUF900_hydrolase"/>
</dbReference>
<proteinExistence type="predicted"/>
<comment type="caution">
    <text evidence="1">The sequence shown here is derived from an EMBL/GenBank/DDBJ whole genome shotgun (WGS) entry which is preliminary data.</text>
</comment>
<name>A0ABU4X2F7_9HYPH</name>
<keyword evidence="1" id="KW-0378">Hydrolase</keyword>
<keyword evidence="2" id="KW-1185">Reference proteome</keyword>
<dbReference type="InterPro" id="IPR014586">
    <property type="entry name" value="UCP033909"/>
</dbReference>
<dbReference type="Proteomes" id="UP001272097">
    <property type="component" value="Unassembled WGS sequence"/>
</dbReference>
<dbReference type="GO" id="GO:0016787">
    <property type="term" value="F:hydrolase activity"/>
    <property type="evidence" value="ECO:0007669"/>
    <property type="project" value="UniProtKB-KW"/>
</dbReference>
<dbReference type="Pfam" id="PF05990">
    <property type="entry name" value="DUF900"/>
    <property type="match status" value="1"/>
</dbReference>
<protein>
    <submittedName>
        <fullName evidence="1">Alpha/beta hydrolase</fullName>
    </submittedName>
</protein>
<reference evidence="1 2" key="1">
    <citation type="submission" date="2023-08" db="EMBL/GenBank/DDBJ databases">
        <title>Implementing the SeqCode for naming new Mesorhizobium species isolated from Vachellia karroo root nodules.</title>
        <authorList>
            <person name="Van Lill M."/>
        </authorList>
    </citation>
    <scope>NUCLEOTIDE SEQUENCE [LARGE SCALE GENOMIC DNA]</scope>
    <source>
        <strain evidence="1 2">VK3E</strain>
    </source>
</reference>
<dbReference type="PANTHER" id="PTHR36513">
    <property type="entry name" value="ABC TRANSMEMBRANE TYPE-1 DOMAIN-CONTAINING PROTEIN"/>
    <property type="match status" value="1"/>
</dbReference>
<sequence length="373" mass="40608">MANHGQDGNASGSVDVRLKTILIIALALLMAGCAGHQAQEILGSVVVPTQATEIAGNHSIFIATTRKPSDDPNKVFDGERSATLNYARVNVTVPPVHQTGQIERRSRGKSNDPTKYFMASEVVGYDTQPKFASALNADIDARGGRVMVFVHGYNTGFDDAVYRLTQIVHDSGYPGTPVLFSWASGAKTTDYVYDKESAAAARDQLEVTLRMLAQTGARRIDIVAHSMGTWVTMETLRQLAITGDRDLNGKLGDVVLASPDIDVDVFKSQMRRYGKPDKPFILLLSDDDRALRLSGLIAGSRPRVGDYRDAADLASYGVTVVDLSKVKGSDSFNHTKFADNPVMVQMIGQRLREDDGFASDRDVTDRIRQLAAQ</sequence>
<dbReference type="PANTHER" id="PTHR36513:SF1">
    <property type="entry name" value="TRANSMEMBRANE PROTEIN"/>
    <property type="match status" value="1"/>
</dbReference>
<dbReference type="SUPFAM" id="SSF53474">
    <property type="entry name" value="alpha/beta-Hydrolases"/>
    <property type="match status" value="1"/>
</dbReference>
<dbReference type="InterPro" id="IPR029058">
    <property type="entry name" value="AB_hydrolase_fold"/>
</dbReference>
<evidence type="ECO:0000313" key="2">
    <source>
        <dbReference type="Proteomes" id="UP001272097"/>
    </source>
</evidence>
<evidence type="ECO:0000313" key="1">
    <source>
        <dbReference type="EMBL" id="MDX8442484.1"/>
    </source>
</evidence>
<gene>
    <name evidence="1" type="ORF">RFM51_23150</name>
</gene>
<dbReference type="EMBL" id="JAVIIS010000039">
    <property type="protein sequence ID" value="MDX8442484.1"/>
    <property type="molecule type" value="Genomic_DNA"/>
</dbReference>
<accession>A0ABU4X2F7</accession>